<feature type="domain" description="Fibronectin type-III" evidence="1">
    <location>
        <begin position="1"/>
        <end position="34"/>
    </location>
</feature>
<organism evidence="2 3">
    <name type="scientific">Candidatus Nomurabacteria bacterium GW2011_GWA2_43_15</name>
    <dbReference type="NCBI Taxonomy" id="1618738"/>
    <lineage>
        <taxon>Bacteria</taxon>
        <taxon>Candidatus Nomuraibacteriota</taxon>
    </lineage>
</organism>
<dbReference type="InterPro" id="IPR000884">
    <property type="entry name" value="TSP1_rpt"/>
</dbReference>
<dbReference type="Gene3D" id="2.20.100.10">
    <property type="entry name" value="Thrombospondin type-1 (TSP1) repeat"/>
    <property type="match status" value="1"/>
</dbReference>
<reference evidence="2 3" key="1">
    <citation type="journal article" date="2015" name="Nature">
        <title>rRNA introns, odd ribosomes, and small enigmatic genomes across a large radiation of phyla.</title>
        <authorList>
            <person name="Brown C.T."/>
            <person name="Hug L.A."/>
            <person name="Thomas B.C."/>
            <person name="Sharon I."/>
            <person name="Castelle C.J."/>
            <person name="Singh A."/>
            <person name="Wilkins M.J."/>
            <person name="Williams K.H."/>
            <person name="Banfield J.F."/>
        </authorList>
    </citation>
    <scope>NUCLEOTIDE SEQUENCE [LARGE SCALE GENOMIC DNA]</scope>
</reference>
<dbReference type="InterPro" id="IPR013783">
    <property type="entry name" value="Ig-like_fold"/>
</dbReference>
<dbReference type="Pfam" id="PF00090">
    <property type="entry name" value="TSP_1"/>
    <property type="match status" value="1"/>
</dbReference>
<protein>
    <recommendedName>
        <fullName evidence="1">Fibronectin type-III domain-containing protein</fullName>
    </recommendedName>
</protein>
<dbReference type="SMART" id="SM00060">
    <property type="entry name" value="FN3"/>
    <property type="match status" value="3"/>
</dbReference>
<comment type="caution">
    <text evidence="2">The sequence shown here is derived from an EMBL/GenBank/DDBJ whole genome shotgun (WGS) entry which is preliminary data.</text>
</comment>
<feature type="domain" description="Fibronectin type-III" evidence="1">
    <location>
        <begin position="684"/>
        <end position="781"/>
    </location>
</feature>
<dbReference type="PANTHER" id="PTHR46182:SF2">
    <property type="entry name" value="FI19480P1"/>
    <property type="match status" value="1"/>
</dbReference>
<dbReference type="Gene3D" id="2.60.40.10">
    <property type="entry name" value="Immunoglobulins"/>
    <property type="match status" value="1"/>
</dbReference>
<dbReference type="InterPro" id="IPR036383">
    <property type="entry name" value="TSP1_rpt_sf"/>
</dbReference>
<dbReference type="STRING" id="1618738.UV76_C0003G0001"/>
<dbReference type="Pfam" id="PF22352">
    <property type="entry name" value="K319L-like_PKD"/>
    <property type="match status" value="1"/>
</dbReference>
<dbReference type="InterPro" id="IPR022409">
    <property type="entry name" value="PKD/Chitinase_dom"/>
</dbReference>
<dbReference type="InterPro" id="IPR044060">
    <property type="entry name" value="Bacterial_rp_domain"/>
</dbReference>
<sequence>TGLTPGTLYHVRAYATNSEGTSYGADVTFTTLAQMTGTLSATNCTVAEGSMGCYTTLTWDTQYPITTSAVTTPTNITVATGNSNTDTAANPDTYRVDFGSRTFYLYNNGQLLAQATATASCASGTEWNGSQCTAFAVPTVISPTVSSITTTSATLGANVTDLGYPTSISARGTCWGTTASPTTNCLAEGGTTTGVFSHSRTGLSPGIFYYYRGYATNSTGTGYSADGTFTTLSTYTLTINTAGTGSGTTTGAGTYNSGVVVALGNTPGANSFFADWSGDVDCSDSSVTMNASKTCTATFTAVTVSVSATTPYTKNPSTNVSFAYTPTTNTGTTECRLLDNISSPLTVYQASSPIVYSSASAAGTYAYYVQCRNTTYTTVTATSNQIIVNVNAAPTANAGVDKSITLPTSSVSVTGTATDSDGTIASTSWSKVSGPSTYSISSPSSLTTNITGLTTAGTYVFRLTATDNGGLTDTDDMQVVVNVSPADIPTVTTAAASNITSSSVTSGGNVTSDGGATVSARGIVIDSNTNPDLTNNSTSNGTGIGSFVSNYSPLTSNKTYYIKAYATNSVGTAYGNEVVFTTLPSITTASITNVTTSGFTSGGTVAVGGGASVTARGVTIDSNQNPDLSNNHTTDGSGTGSFVSNMVQTLQPSTTYYVRAYATNSGGTAFGNQQTFTTPAKPTVTTNSSCTSITSNSMTNGGNVTSNGGATVTVSGIAWNTTSNPTTSNNKTTDGWAIGGPWYSTMTGLSTSITYHIRAYATNSMGTSYGSDVTCTTLAGPMSGTLSPATSACTIASGASSCSINLNWSITNPQATPTAITANGMTNVNVTNTLTTPQSGTQSLTVPYSSRIFYLYNNAIELDSATATSSCITGSTWNGSACALNFYTVTPSAGAGGTISPSTPQSVNYGSTTTFTITPNAGYSISVPVGGTCGGTLAGNTYTTAAITANCTVVASFTIGTNILTVSKSGTGSGIVASSPVGINCGATCSYAFDYGTSVSLTPTPDTGSSFSSWSGDADCTDGSVTMNASQSCAATFALNSYTVSTSATSGGAVTPSSRIGIPYGSTTTFTITPNAGYTALASGCNGSPTYPESAAYIYTTGAIAGNCTVSVIFTSGTLTANPTSCTITSGQNSCNVDLSWTVINRPPAKDGTWMYGTGMSTVNLGVNANSGTQSFSVPYNSRTFTLTIGERISPQVLVDLAEITVSAACAAGTTWNGTICAPNSYTVTGAAGAGGTISPATQTVSHGSATTFTITPNAGYATVVPIGGTCPAGTLVDTTYTTGLITSNCTVSATFTLNSYTVTPSAGAGGSISPNTPQTVNYGSTKSFTITPDAGKYISSIGGTCPAGTLVGSTYTTGAITGNCTVSVTFMSGTIISDPVSCTIPSGAGSCNVTLTWNTVNPVGTSAVTAVGMTNVNGNSGSQPFAVPYSSRIFYLYNNSELLGQVTATSSCISGTTWTGSACNSAVDGGWSDWSTCSAEACGCEGTQTRYCNNPFPAYGGADCVGPSTQTCTAAACPSGSISASSCTISGGASTCNSSVAWTTADLTAGNTEVTRNNPNGTHISYSTSGNINNTVLYGASTFFLYHNINGTPTILDSANINASCASGTKWNGSMCQVTSSMSGTLVPSVE</sequence>
<dbReference type="InterPro" id="IPR036116">
    <property type="entry name" value="FN3_sf"/>
</dbReference>
<feature type="non-terminal residue" evidence="2">
    <location>
        <position position="1"/>
    </location>
</feature>
<dbReference type="PANTHER" id="PTHR46182">
    <property type="entry name" value="FI19480P1"/>
    <property type="match status" value="1"/>
</dbReference>
<evidence type="ECO:0000313" key="3">
    <source>
        <dbReference type="Proteomes" id="UP000034646"/>
    </source>
</evidence>
<dbReference type="SMART" id="SM00209">
    <property type="entry name" value="TSP1"/>
    <property type="match status" value="1"/>
</dbReference>
<evidence type="ECO:0000313" key="2">
    <source>
        <dbReference type="EMBL" id="KKT01025.1"/>
    </source>
</evidence>
<dbReference type="Pfam" id="PF18998">
    <property type="entry name" value="Flg_new_2"/>
    <property type="match status" value="4"/>
</dbReference>
<dbReference type="PATRIC" id="fig|1618738.3.peg.211"/>
<dbReference type="PROSITE" id="PS50092">
    <property type="entry name" value="TSP1"/>
    <property type="match status" value="1"/>
</dbReference>
<dbReference type="Proteomes" id="UP000034646">
    <property type="component" value="Unassembled WGS sequence"/>
</dbReference>
<dbReference type="EMBL" id="LCFS01000003">
    <property type="protein sequence ID" value="KKT01025.1"/>
    <property type="molecule type" value="Genomic_DNA"/>
</dbReference>
<dbReference type="InterPro" id="IPR035986">
    <property type="entry name" value="PKD_dom_sf"/>
</dbReference>
<proteinExistence type="predicted"/>
<accession>A0A0G1DTP6</accession>
<dbReference type="InterPro" id="IPR003961">
    <property type="entry name" value="FN3_dom"/>
</dbReference>
<dbReference type="SMART" id="SM00089">
    <property type="entry name" value="PKD"/>
    <property type="match status" value="1"/>
</dbReference>
<name>A0A0G1DTP6_9BACT</name>
<dbReference type="SUPFAM" id="SSF49299">
    <property type="entry name" value="PKD domain"/>
    <property type="match status" value="1"/>
</dbReference>
<dbReference type="PROSITE" id="PS50853">
    <property type="entry name" value="FN3"/>
    <property type="match status" value="2"/>
</dbReference>
<dbReference type="GO" id="GO:0031410">
    <property type="term" value="C:cytoplasmic vesicle"/>
    <property type="evidence" value="ECO:0007669"/>
    <property type="project" value="TreeGrafter"/>
</dbReference>
<dbReference type="GO" id="GO:0016020">
    <property type="term" value="C:membrane"/>
    <property type="evidence" value="ECO:0007669"/>
    <property type="project" value="TreeGrafter"/>
</dbReference>
<dbReference type="SUPFAM" id="SSF49265">
    <property type="entry name" value="Fibronectin type III"/>
    <property type="match status" value="1"/>
</dbReference>
<gene>
    <name evidence="2" type="ORF">UV76_C0003G0001</name>
</gene>
<evidence type="ECO:0000259" key="1">
    <source>
        <dbReference type="PROSITE" id="PS50853"/>
    </source>
</evidence>
<dbReference type="InterPro" id="IPR029865">
    <property type="entry name" value="KIAA0319-like"/>
</dbReference>
<dbReference type="SUPFAM" id="SSF82895">
    <property type="entry name" value="TSP-1 type 1 repeat"/>
    <property type="match status" value="1"/>
</dbReference>